<feature type="compositionally biased region" description="Basic and acidic residues" evidence="1">
    <location>
        <begin position="262"/>
        <end position="276"/>
    </location>
</feature>
<feature type="compositionally biased region" description="Polar residues" evidence="1">
    <location>
        <begin position="165"/>
        <end position="176"/>
    </location>
</feature>
<evidence type="ECO:0000256" key="1">
    <source>
        <dbReference type="SAM" id="MobiDB-lite"/>
    </source>
</evidence>
<dbReference type="InterPro" id="IPR003309">
    <property type="entry name" value="SCAN_dom"/>
</dbReference>
<sequence length="276" mass="29992">KTGHGFGPLLTGEAQRAYFSLPAASADRYVNVKREILGRLGLSPVCAAQYFYEWEYKPRLPAHAQVAELSRLAHNWLLEGDPTAEQVAERVVIDWLLRALPHSHRQAIGMRNPSTTLELVEAIVLADAAQQRDAGEVVQEQRAPEGTQNQCPWRSPRLPPGTGWQAASLTATGSRSKNQREALPAVSLVRSHLLPPCGDSKALLRITCVHRETRQVPARRVTISAAPGTWPVEVGLMKDLPTGPGLTACSRALPSLPVLEGAAKDEGRPEDHASTP</sequence>
<feature type="region of interest" description="Disordered" evidence="1">
    <location>
        <begin position="257"/>
        <end position="276"/>
    </location>
</feature>
<feature type="region of interest" description="Disordered" evidence="1">
    <location>
        <begin position="135"/>
        <end position="178"/>
    </location>
</feature>
<dbReference type="PANTHER" id="PTHR46888">
    <property type="entry name" value="ZINC KNUCKLE DOMAINCONTAINING PROTEIN-RELATED"/>
    <property type="match status" value="1"/>
</dbReference>
<dbReference type="Gene3D" id="1.10.4020.10">
    <property type="entry name" value="DNA breaking-rejoining enzymes"/>
    <property type="match status" value="1"/>
</dbReference>
<feature type="domain" description="SCAN box" evidence="2">
    <location>
        <begin position="49"/>
        <end position="120"/>
    </location>
</feature>
<protein>
    <recommendedName>
        <fullName evidence="2">SCAN box domain-containing protein</fullName>
    </recommendedName>
</protein>
<reference evidence="3 4" key="1">
    <citation type="submission" date="2024-05" db="EMBL/GenBank/DDBJ databases">
        <title>Genome sequencing and assembly of Indian major carp, Cirrhinus mrigala (Hamilton, 1822).</title>
        <authorList>
            <person name="Mohindra V."/>
            <person name="Chowdhury L.M."/>
            <person name="Lal K."/>
            <person name="Jena J.K."/>
        </authorList>
    </citation>
    <scope>NUCLEOTIDE SEQUENCE [LARGE SCALE GENOMIC DNA]</scope>
    <source>
        <strain evidence="3">CM1030</strain>
        <tissue evidence="3">Blood</tissue>
    </source>
</reference>
<dbReference type="EMBL" id="JAMKFB020000019">
    <property type="protein sequence ID" value="KAL0165652.1"/>
    <property type="molecule type" value="Genomic_DNA"/>
</dbReference>
<proteinExistence type="predicted"/>
<dbReference type="SUPFAM" id="SSF47353">
    <property type="entry name" value="Retrovirus capsid dimerization domain-like"/>
    <property type="match status" value="1"/>
</dbReference>
<dbReference type="AlphaFoldDB" id="A0ABD0NV97"/>
<evidence type="ECO:0000313" key="4">
    <source>
        <dbReference type="Proteomes" id="UP001529510"/>
    </source>
</evidence>
<organism evidence="3 4">
    <name type="scientific">Cirrhinus mrigala</name>
    <name type="common">Mrigala</name>
    <dbReference type="NCBI Taxonomy" id="683832"/>
    <lineage>
        <taxon>Eukaryota</taxon>
        <taxon>Metazoa</taxon>
        <taxon>Chordata</taxon>
        <taxon>Craniata</taxon>
        <taxon>Vertebrata</taxon>
        <taxon>Euteleostomi</taxon>
        <taxon>Actinopterygii</taxon>
        <taxon>Neopterygii</taxon>
        <taxon>Teleostei</taxon>
        <taxon>Ostariophysi</taxon>
        <taxon>Cypriniformes</taxon>
        <taxon>Cyprinidae</taxon>
        <taxon>Labeoninae</taxon>
        <taxon>Labeonini</taxon>
        <taxon>Cirrhinus</taxon>
    </lineage>
</organism>
<evidence type="ECO:0000259" key="2">
    <source>
        <dbReference type="PROSITE" id="PS50804"/>
    </source>
</evidence>
<dbReference type="PANTHER" id="PTHR46888:SF15">
    <property type="entry name" value="ZINC FINGER AND SCAN DOMAIN-CONTAINING PROTEIN 12-LIKE"/>
    <property type="match status" value="1"/>
</dbReference>
<accession>A0ABD0NV97</accession>
<comment type="caution">
    <text evidence="3">The sequence shown here is derived from an EMBL/GenBank/DDBJ whole genome shotgun (WGS) entry which is preliminary data.</text>
</comment>
<name>A0ABD0NV97_CIRMR</name>
<dbReference type="Proteomes" id="UP001529510">
    <property type="component" value="Unassembled WGS sequence"/>
</dbReference>
<dbReference type="PROSITE" id="PS50804">
    <property type="entry name" value="SCAN_BOX"/>
    <property type="match status" value="1"/>
</dbReference>
<feature type="non-terminal residue" evidence="3">
    <location>
        <position position="276"/>
    </location>
</feature>
<keyword evidence="4" id="KW-1185">Reference proteome</keyword>
<feature type="non-terminal residue" evidence="3">
    <location>
        <position position="1"/>
    </location>
</feature>
<gene>
    <name evidence="3" type="ORF">M9458_037496</name>
</gene>
<evidence type="ECO:0000313" key="3">
    <source>
        <dbReference type="EMBL" id="KAL0165652.1"/>
    </source>
</evidence>
<dbReference type="InterPro" id="IPR038269">
    <property type="entry name" value="SCAN_sf"/>
</dbReference>